<dbReference type="AlphaFoldDB" id="A0AAD5U502"/>
<gene>
    <name evidence="12" type="primary">HIR1</name>
    <name evidence="12" type="ORF">HK099_001522</name>
</gene>
<keyword evidence="10" id="KW-0678">Repressor</keyword>
<feature type="repeat" description="WD" evidence="9">
    <location>
        <begin position="125"/>
        <end position="151"/>
    </location>
</feature>
<sequence length="778" mass="86923">MIIETPHWIAHKNEKGKLSTIYSLCTHPSGTRIATAGQDQKVKVWRVSGILSEKAGEDDSQTLLSTLSDHSGAVLCVRFSNIDGLYLASGSDDTKISFLGRNTSGGKVFGEEIENVEVWKRQETLSGHASDVSDLAWSPDNDFLASAGFDSFSDDKTVKIVRVSDWKLESEISSPFQTAASTTFFRRLTWSPEGSCIVTSNGENGGFPTAPIIQRDGFVSEVSLVGHKAPVEVALFNPSLFRLPLTLKEKSKEPLSAICAVGSQDTEHGLQAKDKILVETPLQLNLEKKIELNEHKERKDRFLNLMNEANVTAGDKSEDFISSSSTKPVETISDDMIIDTAEKIQNEQHILQKPTIISSAFVSKNQTVGEKGGKKRITPVFVRNLTEDNNSVPATVTLSCTNKRKTMNDNQENLNPTNYILPTVLTSTVPSSILEIPDVQGKLRVVISMSSLNGNKSINFECINISKSSSKVYVTHGTNLMWEDKLNQSIISLGGSEKFLCIACLNGLIFTYTPAGRRLYSPFSLESPASYLESCDEFLMVITALGNVYVWNIEKEICLIKKESIGHFLSPTQNSENSTKNKTKRVNVKSTVEISKVKLVRELPFIHLNDGKIYTFNLKLQCWVLVSDGSSTYSTAESALSMLRKNWSVESSERYLKRLEISEIENQLCHLKVEKKAKEYKEILLFYGRKLSNENCIEKITELLESLLGPISNINETTTDDWDPYILGISKRNLLKDLIDVFGSNRNLQKLLFLYNESILELERKEQKLTDNRVYLDN</sequence>
<evidence type="ECO:0000256" key="4">
    <source>
        <dbReference type="ARBA" id="ARBA00022737"/>
    </source>
</evidence>
<dbReference type="PROSITE" id="PS50082">
    <property type="entry name" value="WD_REPEATS_2"/>
    <property type="match status" value="2"/>
</dbReference>
<comment type="subcellular location">
    <subcellularLocation>
        <location evidence="1 10">Nucleus</location>
    </subcellularLocation>
</comment>
<evidence type="ECO:0000256" key="2">
    <source>
        <dbReference type="ARBA" id="ARBA00007306"/>
    </source>
</evidence>
<feature type="domain" description="Protein HIRA-like C-terminal" evidence="11">
    <location>
        <begin position="642"/>
        <end position="707"/>
    </location>
</feature>
<keyword evidence="7 10" id="KW-0804">Transcription</keyword>
<dbReference type="GO" id="GO:0006355">
    <property type="term" value="P:regulation of DNA-templated transcription"/>
    <property type="evidence" value="ECO:0007669"/>
    <property type="project" value="InterPro"/>
</dbReference>
<keyword evidence="4 10" id="KW-0677">Repeat</keyword>
<dbReference type="GO" id="GO:0031491">
    <property type="term" value="F:nucleosome binding"/>
    <property type="evidence" value="ECO:0007669"/>
    <property type="project" value="TreeGrafter"/>
</dbReference>
<dbReference type="Gene3D" id="2.130.10.10">
    <property type="entry name" value="YVTN repeat-like/Quinoprotein amine dehydrogenase"/>
    <property type="match status" value="1"/>
</dbReference>
<dbReference type="SMART" id="SM00320">
    <property type="entry name" value="WD40"/>
    <property type="match status" value="3"/>
</dbReference>
<dbReference type="InterPro" id="IPR011494">
    <property type="entry name" value="HIRA-like_C"/>
</dbReference>
<evidence type="ECO:0000256" key="1">
    <source>
        <dbReference type="ARBA" id="ARBA00004123"/>
    </source>
</evidence>
<evidence type="ECO:0000256" key="9">
    <source>
        <dbReference type="PROSITE-ProRule" id="PRU00221"/>
    </source>
</evidence>
<keyword evidence="13" id="KW-1185">Reference proteome</keyword>
<evidence type="ECO:0000256" key="6">
    <source>
        <dbReference type="ARBA" id="ARBA00023015"/>
    </source>
</evidence>
<dbReference type="Pfam" id="PF00400">
    <property type="entry name" value="WD40"/>
    <property type="match status" value="3"/>
</dbReference>
<evidence type="ECO:0000256" key="10">
    <source>
        <dbReference type="RuleBase" id="RU364014"/>
    </source>
</evidence>
<evidence type="ECO:0000256" key="7">
    <source>
        <dbReference type="ARBA" id="ARBA00023163"/>
    </source>
</evidence>
<dbReference type="GO" id="GO:0000417">
    <property type="term" value="C:HIR complex"/>
    <property type="evidence" value="ECO:0007669"/>
    <property type="project" value="TreeGrafter"/>
</dbReference>
<evidence type="ECO:0000259" key="11">
    <source>
        <dbReference type="Pfam" id="PF07569"/>
    </source>
</evidence>
<evidence type="ECO:0000313" key="12">
    <source>
        <dbReference type="EMBL" id="KAJ3223121.1"/>
    </source>
</evidence>
<keyword evidence="6 10" id="KW-0805">Transcription regulation</keyword>
<comment type="caution">
    <text evidence="12">The sequence shown here is derived from an EMBL/GenBank/DDBJ whole genome shotgun (WGS) entry which is preliminary data.</text>
</comment>
<feature type="domain" description="Protein HIRA-like C-terminal" evidence="11">
    <location>
        <begin position="516"/>
        <end position="636"/>
    </location>
</feature>
<dbReference type="InterPro" id="IPR036322">
    <property type="entry name" value="WD40_repeat_dom_sf"/>
</dbReference>
<accession>A0AAD5U502</accession>
<dbReference type="GO" id="GO:0006338">
    <property type="term" value="P:chromatin remodeling"/>
    <property type="evidence" value="ECO:0007669"/>
    <property type="project" value="InterPro"/>
</dbReference>
<keyword evidence="8 10" id="KW-0539">Nucleus</keyword>
<keyword evidence="3 9" id="KW-0853">WD repeat</keyword>
<evidence type="ECO:0000313" key="13">
    <source>
        <dbReference type="Proteomes" id="UP001211065"/>
    </source>
</evidence>
<feature type="repeat" description="WD" evidence="9">
    <location>
        <begin position="14"/>
        <end position="48"/>
    </location>
</feature>
<evidence type="ECO:0000256" key="8">
    <source>
        <dbReference type="ARBA" id="ARBA00023242"/>
    </source>
</evidence>
<dbReference type="SUPFAM" id="SSF50978">
    <property type="entry name" value="WD40 repeat-like"/>
    <property type="match status" value="1"/>
</dbReference>
<dbReference type="Proteomes" id="UP001211065">
    <property type="component" value="Unassembled WGS sequence"/>
</dbReference>
<proteinExistence type="inferred from homology"/>
<comment type="similarity">
    <text evidence="2 10">Belongs to the WD repeat HIR1 family.</text>
</comment>
<protein>
    <recommendedName>
        <fullName evidence="10">Protein HIR</fullName>
    </recommendedName>
</protein>
<dbReference type="PANTHER" id="PTHR13831:SF0">
    <property type="entry name" value="PROTEIN HIRA"/>
    <property type="match status" value="1"/>
</dbReference>
<dbReference type="EMBL" id="JADGJW010000143">
    <property type="protein sequence ID" value="KAJ3223121.1"/>
    <property type="molecule type" value="Genomic_DNA"/>
</dbReference>
<dbReference type="GO" id="GO:0000785">
    <property type="term" value="C:chromatin"/>
    <property type="evidence" value="ECO:0007669"/>
    <property type="project" value="TreeGrafter"/>
</dbReference>
<dbReference type="InterPro" id="IPR001680">
    <property type="entry name" value="WD40_rpt"/>
</dbReference>
<comment type="function">
    <text evidence="10">Required for replication-independent chromatin assembly and for the periodic repression of histone gene transcription during the cell cycle.</text>
</comment>
<reference evidence="12" key="1">
    <citation type="submission" date="2020-05" db="EMBL/GenBank/DDBJ databases">
        <title>Phylogenomic resolution of chytrid fungi.</title>
        <authorList>
            <person name="Stajich J.E."/>
            <person name="Amses K."/>
            <person name="Simmons R."/>
            <person name="Seto K."/>
            <person name="Myers J."/>
            <person name="Bonds A."/>
            <person name="Quandt C.A."/>
            <person name="Barry K."/>
            <person name="Liu P."/>
            <person name="Grigoriev I."/>
            <person name="Longcore J.E."/>
            <person name="James T.Y."/>
        </authorList>
    </citation>
    <scope>NUCLEOTIDE SEQUENCE</scope>
    <source>
        <strain evidence="12">JEL0476</strain>
    </source>
</reference>
<organism evidence="12 13">
    <name type="scientific">Clydaea vesicula</name>
    <dbReference type="NCBI Taxonomy" id="447962"/>
    <lineage>
        <taxon>Eukaryota</taxon>
        <taxon>Fungi</taxon>
        <taxon>Fungi incertae sedis</taxon>
        <taxon>Chytridiomycota</taxon>
        <taxon>Chytridiomycota incertae sedis</taxon>
        <taxon>Chytridiomycetes</taxon>
        <taxon>Lobulomycetales</taxon>
        <taxon>Lobulomycetaceae</taxon>
        <taxon>Clydaea</taxon>
    </lineage>
</organism>
<dbReference type="GO" id="GO:0006351">
    <property type="term" value="P:DNA-templated transcription"/>
    <property type="evidence" value="ECO:0007669"/>
    <property type="project" value="InterPro"/>
</dbReference>
<dbReference type="PANTHER" id="PTHR13831">
    <property type="entry name" value="MEMBER OF THE HIR1 FAMILY OF WD-REPEAT PROTEINS"/>
    <property type="match status" value="1"/>
</dbReference>
<dbReference type="GO" id="GO:0005634">
    <property type="term" value="C:nucleus"/>
    <property type="evidence" value="ECO:0007669"/>
    <property type="project" value="UniProtKB-SubCell"/>
</dbReference>
<dbReference type="InterPro" id="IPR015943">
    <property type="entry name" value="WD40/YVTN_repeat-like_dom_sf"/>
</dbReference>
<keyword evidence="5 10" id="KW-0156">Chromatin regulator</keyword>
<name>A0AAD5U502_9FUNG</name>
<dbReference type="InterPro" id="IPR031120">
    <property type="entry name" value="HIR1-like"/>
</dbReference>
<evidence type="ECO:0000256" key="5">
    <source>
        <dbReference type="ARBA" id="ARBA00022853"/>
    </source>
</evidence>
<dbReference type="Pfam" id="PF07569">
    <property type="entry name" value="Hira"/>
    <property type="match status" value="2"/>
</dbReference>
<evidence type="ECO:0000256" key="3">
    <source>
        <dbReference type="ARBA" id="ARBA00022574"/>
    </source>
</evidence>